<evidence type="ECO:0000313" key="3">
    <source>
        <dbReference type="Proteomes" id="UP000309992"/>
    </source>
</evidence>
<sequence>MINLGLSSADQAAYEATLKQSHRIRTTARIHDRDEKVIHTFQGSILSGSVQVDMSSTPSQLGFAEGTTSGTGAVRNLDMTILLPRKDQAWLPDAPGSESAFADNFVSAEYGVFVEGLSAGPGWVDVPVFHGPITGLQQDGDQVTIRASGKEVLALDPVLLWNTLTVRKGTKRTDAIRQVLAAMGETKFDFPAFNSKMINTWSLDRYAEAWKMASSIARFGNWQLFYDGRGRARLREYPQNRTWLFKSGDDGTLLSKPRLAYDLASTRNVVEVVGSPPTGNAKQIRTESRPSTSHPLSPWSLRRNGVRRNMVHRETGAQVNNSREAQDLGDRLLNQMITAQVQVEFDTLVIPHLEEGDRVAVMVGETYASGPQRVLEGQHIEFSLLRFTIPLVAGESMSVGLNRRVSWRRRGQAPIYRWTR</sequence>
<dbReference type="Proteomes" id="UP000309992">
    <property type="component" value="Unassembled WGS sequence"/>
</dbReference>
<evidence type="ECO:0000313" key="2">
    <source>
        <dbReference type="EMBL" id="TKG58903.1"/>
    </source>
</evidence>
<evidence type="ECO:0008006" key="4">
    <source>
        <dbReference type="Google" id="ProtNLM"/>
    </source>
</evidence>
<dbReference type="RefSeq" id="WP_137097432.1">
    <property type="nucleotide sequence ID" value="NZ_SWMS01000049.1"/>
</dbReference>
<evidence type="ECO:0000256" key="1">
    <source>
        <dbReference type="SAM" id="MobiDB-lite"/>
    </source>
</evidence>
<gene>
    <name evidence="2" type="ORF">FCN18_37455</name>
</gene>
<protein>
    <recommendedName>
        <fullName evidence="4">Phage tail protein</fullName>
    </recommendedName>
</protein>
<reference evidence="2 3" key="1">
    <citation type="journal article" date="2015" name="Antonie Van Leeuwenhoek">
        <title>Prauserella endophytica sp. nov., an endophytic actinobacterium isolated from Tamarix taklamakanensis.</title>
        <authorList>
            <person name="Liu J.M."/>
            <person name="Habden X."/>
            <person name="Guo L."/>
            <person name="Tuo L."/>
            <person name="Jiang Z.K."/>
            <person name="Liu S.W."/>
            <person name="Liu X.F."/>
            <person name="Chen L."/>
            <person name="Li R.F."/>
            <person name="Zhang Y.Q."/>
            <person name="Sun C.H."/>
        </authorList>
    </citation>
    <scope>NUCLEOTIDE SEQUENCE [LARGE SCALE GENOMIC DNA]</scope>
    <source>
        <strain evidence="2 3">CGMCC 4.7182</strain>
    </source>
</reference>
<feature type="compositionally biased region" description="Polar residues" evidence="1">
    <location>
        <begin position="277"/>
        <end position="295"/>
    </location>
</feature>
<organism evidence="2 3">
    <name type="scientific">Prauserella endophytica</name>
    <dbReference type="NCBI Taxonomy" id="1592324"/>
    <lineage>
        <taxon>Bacteria</taxon>
        <taxon>Bacillati</taxon>
        <taxon>Actinomycetota</taxon>
        <taxon>Actinomycetes</taxon>
        <taxon>Pseudonocardiales</taxon>
        <taxon>Pseudonocardiaceae</taxon>
        <taxon>Prauserella</taxon>
        <taxon>Prauserella coralliicola group</taxon>
    </lineage>
</organism>
<comment type="caution">
    <text evidence="2">The sequence shown here is derived from an EMBL/GenBank/DDBJ whole genome shotgun (WGS) entry which is preliminary data.</text>
</comment>
<proteinExistence type="predicted"/>
<accession>A0ABY2RU64</accession>
<feature type="region of interest" description="Disordered" evidence="1">
    <location>
        <begin position="274"/>
        <end position="300"/>
    </location>
</feature>
<keyword evidence="3" id="KW-1185">Reference proteome</keyword>
<name>A0ABY2RU64_9PSEU</name>
<dbReference type="EMBL" id="SWMS01000049">
    <property type="protein sequence ID" value="TKG58903.1"/>
    <property type="molecule type" value="Genomic_DNA"/>
</dbReference>